<dbReference type="OrthoDB" id="3238779at2"/>
<evidence type="ECO:0008006" key="3">
    <source>
        <dbReference type="Google" id="ProtNLM"/>
    </source>
</evidence>
<reference evidence="1 2" key="1">
    <citation type="submission" date="2019-05" db="EMBL/GenBank/DDBJ databases">
        <title>Draft genome sequence of Nonomuraea zeae DSM 100528.</title>
        <authorList>
            <person name="Saricaoglu S."/>
            <person name="Isik K."/>
        </authorList>
    </citation>
    <scope>NUCLEOTIDE SEQUENCE [LARGE SCALE GENOMIC DNA]</scope>
    <source>
        <strain evidence="1 2">DSM 100528</strain>
    </source>
</reference>
<sequence length="103" mass="11348">MQIRARTGTVAATWPGWGTLAAGHSHYERRLSDTAVGNQEVLIHLRVHRFFCRHSTCTKATFAEQIPELTVRYGRRSIRAVSALQTIALALGGARLAGRPAPR</sequence>
<keyword evidence="2" id="KW-1185">Reference proteome</keyword>
<gene>
    <name evidence="1" type="ORF">ETD85_36085</name>
</gene>
<dbReference type="EMBL" id="VCKX01000144">
    <property type="protein sequence ID" value="TMR28364.1"/>
    <property type="molecule type" value="Genomic_DNA"/>
</dbReference>
<dbReference type="RefSeq" id="WP_138694308.1">
    <property type="nucleotide sequence ID" value="NZ_JBHSAZ010000001.1"/>
</dbReference>
<evidence type="ECO:0000313" key="2">
    <source>
        <dbReference type="Proteomes" id="UP000306628"/>
    </source>
</evidence>
<protein>
    <recommendedName>
        <fullName evidence="3">Transposase family protein</fullName>
    </recommendedName>
</protein>
<organism evidence="1 2">
    <name type="scientific">Nonomuraea zeae</name>
    <dbReference type="NCBI Taxonomy" id="1642303"/>
    <lineage>
        <taxon>Bacteria</taxon>
        <taxon>Bacillati</taxon>
        <taxon>Actinomycetota</taxon>
        <taxon>Actinomycetes</taxon>
        <taxon>Streptosporangiales</taxon>
        <taxon>Streptosporangiaceae</taxon>
        <taxon>Nonomuraea</taxon>
    </lineage>
</organism>
<dbReference type="Proteomes" id="UP000306628">
    <property type="component" value="Unassembled WGS sequence"/>
</dbReference>
<evidence type="ECO:0000313" key="1">
    <source>
        <dbReference type="EMBL" id="TMR28364.1"/>
    </source>
</evidence>
<accession>A0A5S4G778</accession>
<comment type="caution">
    <text evidence="1">The sequence shown here is derived from an EMBL/GenBank/DDBJ whole genome shotgun (WGS) entry which is preliminary data.</text>
</comment>
<proteinExistence type="predicted"/>
<dbReference type="AlphaFoldDB" id="A0A5S4G778"/>
<name>A0A5S4G778_9ACTN</name>